<dbReference type="AlphaFoldDB" id="A0A246GBD8"/>
<organism evidence="2 3">
    <name type="scientific">Flavobacterium columnare</name>
    <dbReference type="NCBI Taxonomy" id="996"/>
    <lineage>
        <taxon>Bacteria</taxon>
        <taxon>Pseudomonadati</taxon>
        <taxon>Bacteroidota</taxon>
        <taxon>Flavobacteriia</taxon>
        <taxon>Flavobacteriales</taxon>
        <taxon>Flavobacteriaceae</taxon>
        <taxon>Flavobacterium</taxon>
    </lineage>
</organism>
<evidence type="ECO:0000313" key="2">
    <source>
        <dbReference type="EMBL" id="OWP77945.1"/>
    </source>
</evidence>
<evidence type="ECO:0000259" key="1">
    <source>
        <dbReference type="Pfam" id="PF00027"/>
    </source>
</evidence>
<name>A0A246GBD8_9FLAO</name>
<dbReference type="OrthoDB" id="9776746at2"/>
<dbReference type="Gene3D" id="2.60.120.10">
    <property type="entry name" value="Jelly Rolls"/>
    <property type="match status" value="1"/>
</dbReference>
<dbReference type="InterPro" id="IPR014710">
    <property type="entry name" value="RmlC-like_jellyroll"/>
</dbReference>
<dbReference type="Pfam" id="PF00027">
    <property type="entry name" value="cNMP_binding"/>
    <property type="match status" value="1"/>
</dbReference>
<feature type="domain" description="Cyclic nucleotide-binding" evidence="1">
    <location>
        <begin position="29"/>
        <end position="116"/>
    </location>
</feature>
<evidence type="ECO:0000313" key="3">
    <source>
        <dbReference type="Proteomes" id="UP000198034"/>
    </source>
</evidence>
<dbReference type="Proteomes" id="UP000198034">
    <property type="component" value="Unassembled WGS sequence"/>
</dbReference>
<comment type="caution">
    <text evidence="2">The sequence shown here is derived from an EMBL/GenBank/DDBJ whole genome shotgun (WGS) entry which is preliminary data.</text>
</comment>
<reference evidence="2 3" key="1">
    <citation type="journal article" date="2017" name="Infect. Genet. Evol.">
        <title>Comparative genome analysis of fish pathogen Flavobacterium columnare reveals extensive sequence diversity within the species.</title>
        <authorList>
            <person name="Kayansamruaj P."/>
            <person name="Dong H.T."/>
            <person name="Hirono I."/>
            <person name="Kondo H."/>
            <person name="Senapin S."/>
            <person name="Rodkhum C."/>
        </authorList>
    </citation>
    <scope>NUCLEOTIDE SEQUENCE [LARGE SCALE GENOMIC DNA]</scope>
    <source>
        <strain evidence="2 3">1214</strain>
    </source>
</reference>
<sequence>MGKKMLDLDCQSVEIFFSLETFEQRIIKKNFEVGDYLVSQGDPFLYLPVVKSGVVRLDCTSVVKDVLLDYVVAGEACMVSFSHYKIMDKLLFTAQALTKVEAWLLPKDLIDELLLKDKAFVDYLVNRLAFEFQNILQLYVGLQNDDLEKRLERYLQKYGNKLEINGIKLTHQQIAIDLGVSRESISRIMAKKN</sequence>
<dbReference type="InterPro" id="IPR018490">
    <property type="entry name" value="cNMP-bd_dom_sf"/>
</dbReference>
<gene>
    <name evidence="2" type="ORF">BWK62_06095</name>
</gene>
<dbReference type="InterPro" id="IPR000595">
    <property type="entry name" value="cNMP-bd_dom"/>
</dbReference>
<dbReference type="EMBL" id="MTCY01000013">
    <property type="protein sequence ID" value="OWP77945.1"/>
    <property type="molecule type" value="Genomic_DNA"/>
</dbReference>
<dbReference type="SUPFAM" id="SSF51206">
    <property type="entry name" value="cAMP-binding domain-like"/>
    <property type="match status" value="1"/>
</dbReference>
<dbReference type="CDD" id="cd00038">
    <property type="entry name" value="CAP_ED"/>
    <property type="match status" value="1"/>
</dbReference>
<proteinExistence type="predicted"/>
<protein>
    <recommendedName>
        <fullName evidence="1">Cyclic nucleotide-binding domain-containing protein</fullName>
    </recommendedName>
</protein>
<accession>A0A246GBD8</accession>